<keyword evidence="4" id="KW-1185">Reference proteome</keyword>
<dbReference type="EMBL" id="LMCB01000004">
    <property type="protein sequence ID" value="KZL21287.1"/>
    <property type="molecule type" value="Genomic_DNA"/>
</dbReference>
<gene>
    <name evidence="3" type="ORF">PsAD2_00578</name>
</gene>
<dbReference type="PATRIC" id="fig|989403.3.peg.615"/>
<dbReference type="OrthoDB" id="9806174at2"/>
<evidence type="ECO:0000313" key="3">
    <source>
        <dbReference type="EMBL" id="KZL21287.1"/>
    </source>
</evidence>
<comment type="caution">
    <text evidence="3">The sequence shown here is derived from an EMBL/GenBank/DDBJ whole genome shotgun (WGS) entry which is preliminary data.</text>
</comment>
<evidence type="ECO:0000259" key="2">
    <source>
        <dbReference type="Pfam" id="PF21741"/>
    </source>
</evidence>
<protein>
    <recommendedName>
        <fullName evidence="2">DUF6867 domain-containing protein</fullName>
    </recommendedName>
</protein>
<feature type="domain" description="DUF6867" evidence="2">
    <location>
        <begin position="8"/>
        <end position="111"/>
    </location>
</feature>
<feature type="transmembrane region" description="Helical" evidence="1">
    <location>
        <begin position="40"/>
        <end position="60"/>
    </location>
</feature>
<keyword evidence="1" id="KW-0472">Membrane</keyword>
<sequence>MGILYDSSLSVFIVLVVILGGIASAATGRSVAMTWRPLPILLWFTFLLALAVRFLSFALFEEPLLSIQYLVVDYAVLLAIGLASYRSTRTKQMVTQYSWLYDKVSVFSWKLKPGKQDNY</sequence>
<name>A0A166ALU9_9HYPH</name>
<feature type="transmembrane region" description="Helical" evidence="1">
    <location>
        <begin position="12"/>
        <end position="28"/>
    </location>
</feature>
<accession>A0A166ALU9</accession>
<evidence type="ECO:0000256" key="1">
    <source>
        <dbReference type="SAM" id="Phobius"/>
    </source>
</evidence>
<dbReference type="STRING" id="989403.SAMN05421798_105201"/>
<reference evidence="3 4" key="1">
    <citation type="journal article" date="2016" name="Front. Microbiol.">
        <title>Comparative Genomic Analysis Reveals a Diverse Repertoire of Genes Involved in Prokaryote-Eukaryote Interactions within the Pseudovibrio Genus.</title>
        <authorList>
            <person name="Romano S."/>
            <person name="Fernandez-Guerra A."/>
            <person name="Reen F.J."/>
            <person name="Glockner F.O."/>
            <person name="Crowley S.P."/>
            <person name="O'Sullivan O."/>
            <person name="Cotter P.D."/>
            <person name="Adams C."/>
            <person name="Dobson A.D."/>
            <person name="O'Gara F."/>
        </authorList>
    </citation>
    <scope>NUCLEOTIDE SEQUENCE [LARGE SCALE GENOMIC DNA]</scope>
    <source>
        <strain evidence="3 4">Ad2</strain>
    </source>
</reference>
<dbReference type="Proteomes" id="UP000076577">
    <property type="component" value="Unassembled WGS sequence"/>
</dbReference>
<evidence type="ECO:0000313" key="4">
    <source>
        <dbReference type="Proteomes" id="UP000076577"/>
    </source>
</evidence>
<keyword evidence="1" id="KW-0812">Transmembrane</keyword>
<dbReference type="AlphaFoldDB" id="A0A166ALU9"/>
<proteinExistence type="predicted"/>
<feature type="transmembrane region" description="Helical" evidence="1">
    <location>
        <begin position="66"/>
        <end position="85"/>
    </location>
</feature>
<keyword evidence="1" id="KW-1133">Transmembrane helix</keyword>
<organism evidence="3 4">
    <name type="scientific">Pseudovibrio axinellae</name>
    <dbReference type="NCBI Taxonomy" id="989403"/>
    <lineage>
        <taxon>Bacteria</taxon>
        <taxon>Pseudomonadati</taxon>
        <taxon>Pseudomonadota</taxon>
        <taxon>Alphaproteobacteria</taxon>
        <taxon>Hyphomicrobiales</taxon>
        <taxon>Stappiaceae</taxon>
        <taxon>Pseudovibrio</taxon>
    </lineage>
</organism>
<dbReference type="RefSeq" id="WP_068001891.1">
    <property type="nucleotide sequence ID" value="NZ_FOFM01000005.1"/>
</dbReference>
<dbReference type="Pfam" id="PF21741">
    <property type="entry name" value="DUF6867"/>
    <property type="match status" value="1"/>
</dbReference>
<dbReference type="InterPro" id="IPR049201">
    <property type="entry name" value="DUF6867"/>
</dbReference>